<accession>A0ABD3WL37</accession>
<dbReference type="CDD" id="cd22249">
    <property type="entry name" value="UDM1_RNF168_RNF169-like"/>
    <property type="match status" value="1"/>
</dbReference>
<dbReference type="PROSITE" id="PS50011">
    <property type="entry name" value="PROTEIN_KINASE_DOM"/>
    <property type="match status" value="2"/>
</dbReference>
<dbReference type="InterPro" id="IPR045864">
    <property type="entry name" value="aa-tRNA-synth_II/BPL/LPL"/>
</dbReference>
<reference evidence="17 18" key="1">
    <citation type="submission" date="2024-11" db="EMBL/GenBank/DDBJ databases">
        <title>Chromosome-level genome assembly of the freshwater bivalve Anodonta woodiana.</title>
        <authorList>
            <person name="Chen X."/>
        </authorList>
    </citation>
    <scope>NUCLEOTIDE SEQUENCE [LARGE SCALE GENOMIC DNA]</scope>
    <source>
        <strain evidence="17">MN2024</strain>
        <tissue evidence="17">Gills</tissue>
    </source>
</reference>
<feature type="compositionally biased region" description="Acidic residues" evidence="14">
    <location>
        <begin position="748"/>
        <end position="757"/>
    </location>
</feature>
<dbReference type="Proteomes" id="UP001634394">
    <property type="component" value="Unassembled WGS sequence"/>
</dbReference>
<evidence type="ECO:0000256" key="14">
    <source>
        <dbReference type="SAM" id="MobiDB-lite"/>
    </source>
</evidence>
<feature type="compositionally biased region" description="Polar residues" evidence="14">
    <location>
        <begin position="682"/>
        <end position="696"/>
    </location>
</feature>
<evidence type="ECO:0000259" key="15">
    <source>
        <dbReference type="PROSITE" id="PS50011"/>
    </source>
</evidence>
<evidence type="ECO:0000256" key="10">
    <source>
        <dbReference type="PIRSR" id="PIRSR000660-1"/>
    </source>
</evidence>
<comment type="catalytic activity">
    <reaction evidence="9">
        <text>L-seryl-[protein] + ATP = O-phospho-L-seryl-[protein] + ADP + H(+)</text>
        <dbReference type="Rhea" id="RHEA:17989"/>
        <dbReference type="Rhea" id="RHEA-COMP:9863"/>
        <dbReference type="Rhea" id="RHEA-COMP:11604"/>
        <dbReference type="ChEBI" id="CHEBI:15378"/>
        <dbReference type="ChEBI" id="CHEBI:29999"/>
        <dbReference type="ChEBI" id="CHEBI:30616"/>
        <dbReference type="ChEBI" id="CHEBI:83421"/>
        <dbReference type="ChEBI" id="CHEBI:456216"/>
        <dbReference type="EC" id="2.7.11.1"/>
    </reaction>
</comment>
<evidence type="ECO:0000256" key="13">
    <source>
        <dbReference type="SAM" id="Coils"/>
    </source>
</evidence>
<comment type="catalytic activity">
    <reaction evidence="8">
        <text>L-threonyl-[protein] + ATP = O-phospho-L-threonyl-[protein] + ADP + H(+)</text>
        <dbReference type="Rhea" id="RHEA:46608"/>
        <dbReference type="Rhea" id="RHEA-COMP:11060"/>
        <dbReference type="Rhea" id="RHEA-COMP:11605"/>
        <dbReference type="ChEBI" id="CHEBI:15378"/>
        <dbReference type="ChEBI" id="CHEBI:30013"/>
        <dbReference type="ChEBI" id="CHEBI:30616"/>
        <dbReference type="ChEBI" id="CHEBI:61977"/>
        <dbReference type="ChEBI" id="CHEBI:456216"/>
        <dbReference type="EC" id="2.7.11.1"/>
    </reaction>
</comment>
<dbReference type="PROSITE" id="PS00108">
    <property type="entry name" value="PROTEIN_KINASE_ST"/>
    <property type="match status" value="1"/>
</dbReference>
<dbReference type="FunFam" id="3.10.110.10:FF:000057">
    <property type="entry name" value="eukaryotic translation initiation factor 2-alpha kinase 4"/>
    <property type="match status" value="1"/>
</dbReference>
<dbReference type="InterPro" id="IPR006575">
    <property type="entry name" value="RWD_dom"/>
</dbReference>
<dbReference type="GO" id="GO:0005524">
    <property type="term" value="F:ATP binding"/>
    <property type="evidence" value="ECO:0007669"/>
    <property type="project" value="UniProtKB-UniRule"/>
</dbReference>
<dbReference type="CDD" id="cd14046">
    <property type="entry name" value="STKc_EIF2AK4_GCN2_rpt2"/>
    <property type="match status" value="1"/>
</dbReference>
<dbReference type="Gene3D" id="1.10.510.10">
    <property type="entry name" value="Transferase(Phosphotransferase) domain 1"/>
    <property type="match status" value="2"/>
</dbReference>
<dbReference type="InterPro" id="IPR024435">
    <property type="entry name" value="HisRS-related_dom"/>
</dbReference>
<feature type="coiled-coil region" evidence="13">
    <location>
        <begin position="132"/>
        <end position="178"/>
    </location>
</feature>
<dbReference type="InterPro" id="IPR017441">
    <property type="entry name" value="Protein_kinase_ATP_BS"/>
</dbReference>
<evidence type="ECO:0000256" key="2">
    <source>
        <dbReference type="ARBA" id="ARBA00022527"/>
    </source>
</evidence>
<evidence type="ECO:0000256" key="4">
    <source>
        <dbReference type="ARBA" id="ARBA00022741"/>
    </source>
</evidence>
<organism evidence="17 18">
    <name type="scientific">Sinanodonta woodiana</name>
    <name type="common">Chinese pond mussel</name>
    <name type="synonym">Anodonta woodiana</name>
    <dbReference type="NCBI Taxonomy" id="1069815"/>
    <lineage>
        <taxon>Eukaryota</taxon>
        <taxon>Metazoa</taxon>
        <taxon>Spiralia</taxon>
        <taxon>Lophotrochozoa</taxon>
        <taxon>Mollusca</taxon>
        <taxon>Bivalvia</taxon>
        <taxon>Autobranchia</taxon>
        <taxon>Heteroconchia</taxon>
        <taxon>Palaeoheterodonta</taxon>
        <taxon>Unionida</taxon>
        <taxon>Unionoidea</taxon>
        <taxon>Unionidae</taxon>
        <taxon>Unioninae</taxon>
        <taxon>Sinanodonta</taxon>
    </lineage>
</organism>
<dbReference type="SUPFAM" id="SSF54495">
    <property type="entry name" value="UBC-like"/>
    <property type="match status" value="1"/>
</dbReference>
<feature type="domain" description="Protein kinase" evidence="15">
    <location>
        <begin position="612"/>
        <end position="1032"/>
    </location>
</feature>
<dbReference type="InterPro" id="IPR016135">
    <property type="entry name" value="UBQ-conjugating_enzyme/RWD"/>
</dbReference>
<dbReference type="GO" id="GO:0004694">
    <property type="term" value="F:eukaryotic translation initiation factor 2alpha kinase activity"/>
    <property type="evidence" value="ECO:0007669"/>
    <property type="project" value="UniProtKB-ARBA"/>
</dbReference>
<feature type="region of interest" description="Disordered" evidence="14">
    <location>
        <begin position="682"/>
        <end position="716"/>
    </location>
</feature>
<dbReference type="Gene3D" id="3.40.50.800">
    <property type="entry name" value="Anticodon-binding domain"/>
    <property type="match status" value="1"/>
</dbReference>
<dbReference type="Gene3D" id="3.10.110.10">
    <property type="entry name" value="Ubiquitin Conjugating Enzyme"/>
    <property type="match status" value="1"/>
</dbReference>
<evidence type="ECO:0000256" key="8">
    <source>
        <dbReference type="ARBA" id="ARBA00047899"/>
    </source>
</evidence>
<dbReference type="Pfam" id="PF13393">
    <property type="entry name" value="tRNA-synt_His"/>
    <property type="match status" value="1"/>
</dbReference>
<keyword evidence="2" id="KW-0723">Serine/threonine-protein kinase</keyword>
<dbReference type="Pfam" id="PF05773">
    <property type="entry name" value="RWD"/>
    <property type="match status" value="1"/>
</dbReference>
<evidence type="ECO:0000256" key="9">
    <source>
        <dbReference type="ARBA" id="ARBA00048679"/>
    </source>
</evidence>
<dbReference type="PROSITE" id="PS50908">
    <property type="entry name" value="RWD"/>
    <property type="match status" value="1"/>
</dbReference>
<dbReference type="EC" id="2.7.11.1" evidence="1"/>
<dbReference type="InterPro" id="IPR036621">
    <property type="entry name" value="Anticodon-bd_dom_sf"/>
</dbReference>
<dbReference type="InterPro" id="IPR050339">
    <property type="entry name" value="CC_SR_Kinase"/>
</dbReference>
<feature type="domain" description="Protein kinase" evidence="15">
    <location>
        <begin position="293"/>
        <end position="555"/>
    </location>
</feature>
<evidence type="ECO:0000256" key="7">
    <source>
        <dbReference type="ARBA" id="ARBA00037982"/>
    </source>
</evidence>
<keyword evidence="3" id="KW-0808">Transferase</keyword>
<evidence type="ECO:0000256" key="1">
    <source>
        <dbReference type="ARBA" id="ARBA00012513"/>
    </source>
</evidence>
<feature type="active site" description="Proton acceptor" evidence="10">
    <location>
        <position position="874"/>
    </location>
</feature>
<dbReference type="Pfam" id="PF00069">
    <property type="entry name" value="Pkinase"/>
    <property type="match status" value="3"/>
</dbReference>
<name>A0ABD3WL37_SINWO</name>
<keyword evidence="13" id="KW-0175">Coiled coil</keyword>
<keyword evidence="5" id="KW-0418">Kinase</keyword>
<dbReference type="PIRSF" id="PIRSF000660">
    <property type="entry name" value="Ser/Thr_PK_GCN2"/>
    <property type="match status" value="1"/>
</dbReference>
<feature type="region of interest" description="Disordered" evidence="14">
    <location>
        <begin position="731"/>
        <end position="757"/>
    </location>
</feature>
<proteinExistence type="inferred from homology"/>
<dbReference type="PANTHER" id="PTHR11042">
    <property type="entry name" value="EUKARYOTIC TRANSLATION INITIATION FACTOR 2-ALPHA KINASE EIF2-ALPHA KINASE -RELATED"/>
    <property type="match status" value="1"/>
</dbReference>
<feature type="binding site" evidence="11 12">
    <location>
        <position position="641"/>
    </location>
    <ligand>
        <name>ATP</name>
        <dbReference type="ChEBI" id="CHEBI:30616"/>
    </ligand>
</feature>
<dbReference type="CDD" id="cd23823">
    <property type="entry name" value="RWD_GCN2"/>
    <property type="match status" value="1"/>
</dbReference>
<gene>
    <name evidence="17" type="ORF">ACJMK2_037645</name>
</gene>
<dbReference type="InterPro" id="IPR008271">
    <property type="entry name" value="Ser/Thr_kinase_AS"/>
</dbReference>
<evidence type="ECO:0000313" key="17">
    <source>
        <dbReference type="EMBL" id="KAL3874664.1"/>
    </source>
</evidence>
<evidence type="ECO:0000256" key="5">
    <source>
        <dbReference type="ARBA" id="ARBA00022777"/>
    </source>
</evidence>
<dbReference type="InterPro" id="IPR016255">
    <property type="entry name" value="Gcn2"/>
</dbReference>
<dbReference type="InterPro" id="IPR011009">
    <property type="entry name" value="Kinase-like_dom_sf"/>
</dbReference>
<dbReference type="SMART" id="SM00220">
    <property type="entry name" value="S_TKc"/>
    <property type="match status" value="2"/>
</dbReference>
<dbReference type="InterPro" id="IPR000719">
    <property type="entry name" value="Prot_kinase_dom"/>
</dbReference>
<evidence type="ECO:0000259" key="16">
    <source>
        <dbReference type="PROSITE" id="PS50908"/>
    </source>
</evidence>
<dbReference type="Gene3D" id="3.30.200.20">
    <property type="entry name" value="Phosphorylase Kinase, domain 1"/>
    <property type="match status" value="1"/>
</dbReference>
<dbReference type="Gene3D" id="3.30.930.10">
    <property type="entry name" value="Bira Bifunctional Protein, Domain 2"/>
    <property type="match status" value="1"/>
</dbReference>
<keyword evidence="4 11" id="KW-0547">Nucleotide-binding</keyword>
<dbReference type="Pfam" id="PF12745">
    <property type="entry name" value="HGTP_anticodon2"/>
    <property type="match status" value="1"/>
</dbReference>
<dbReference type="EMBL" id="JBJQND010000006">
    <property type="protein sequence ID" value="KAL3874664.1"/>
    <property type="molecule type" value="Genomic_DNA"/>
</dbReference>
<dbReference type="GO" id="GO:0007165">
    <property type="term" value="P:signal transduction"/>
    <property type="evidence" value="ECO:0007669"/>
    <property type="project" value="UniProtKB-ARBA"/>
</dbReference>
<dbReference type="SUPFAM" id="SSF55681">
    <property type="entry name" value="Class II aaRS and biotin synthetases"/>
    <property type="match status" value="1"/>
</dbReference>
<comment type="caution">
    <text evidence="17">The sequence shown here is derived from an EMBL/GenBank/DDBJ whole genome shotgun (WGS) entry which is preliminary data.</text>
</comment>
<keyword evidence="6 11" id="KW-0067">ATP-binding</keyword>
<evidence type="ECO:0000313" key="18">
    <source>
        <dbReference type="Proteomes" id="UP001634394"/>
    </source>
</evidence>
<comment type="similarity">
    <text evidence="7">Belongs to the protein kinase superfamily. Ser/Thr protein kinase family. GCN2 subfamily.</text>
</comment>
<sequence length="1674" mass="190318">MALESYKERQKDELQVLQAIFLEDFVDLRKKSAWKVDRPPEIRLSLKPHSDDGEVYTQIDMVVKCSSEYPEDPPEISLENPRGLSNRDVAALKTELTSEAIKLRGQEMILELCHHVQNFLFTHNKPPAKSFYEEMMSNKKKQEEEQERLDMKKVELLRRKQEKERRLIEDQIQKRQEAVYEEKRRRKEILQTLMTSELYVSDDESNGSAASTPSAESFLSHSPIGGSPNKKRERSSVSPSPAIIQATSDSPRPERGRQRRTSTPRDLDEEFHCKDHGRDTLVLTFSTKEKREVFRGTCVGHSDSGSTLYVGIEKKTGDPVIIAEWILKWRSPARKNSHNDDELDKEAQTYIKQIQSIEQELMSLVRLSHQNIIQYLAMKYDQEPGKIMLYLLMENPGGHCLGIYVKKKKPILIDVLRSYTEEILLGLEYLHNNGVVHKNLQASSVHVDTKGRIRIADYSIDKRIFDLHMSIEESKPGVKFSKRKPPTIGRGGKKADIYQLGLLLLSLAQGYETEEVIPVIPTTFPPAFFDFLKNCLLKDERLRWTTGQLMEHSFLKETIPVNLQPPGGIEGQLSTNRGGPISRKEEADEEDEALLFITAWEASGQSRLTGEFTVLRSLGKGGFGDVLKVKNKLDGRLYAIKRITLNPKSQVFNKKITREVKLLSRLNHENVVRYYNSWIETSDEPAQSDTSSSGLSESPKVSDPSKQHPRKNSLDLPDDIEQLVPQFGGASQDFSISYEPSGSHMETESEEEEDDEDMELFGLSLLNMHDDDDDGSDSIVFDESKEINENKKQSYNQPDTYDQLDALYDNGHGSGDKVPKLQYLYIQMEYCEKSTLRSCIDAGLYQDHDRVWRLFREIIEGLVHIHEQGVIHRDLKPVNIFLDFNDHVKIGDFGLATTDIIAKKTMLDVSGAADIHGNSSRSGSGGDGSMTGMVGTALYVSPEMSQGEKIIYHQKVDIYSLGIIFFEMCYKPLPTGMERVLVLSHLRTKDMIFPDDFDHVELENQSKIIRWLLNHDPSQRPSAVELLQSEYLPPPQMEEAELNEILRSTISDPHSKPYRRMINALFSQSISLADDHLYDSDIYKGIFSIKTNLVNRQVHESLERIFQRHGALKVITSILMPKPAVYRDTEQYVCMMDDSGQLLGLPHDLRVPFARYVARYNIHHMKRYCIERVFRKKNLGFHPRELTECAFDIITNTPGSLIPDGEVLALVEEVIRDFPPLQRRHYYVRINHTSLLKAALLHAGVNENQHLTVLGTLTALKNEGKEKAKMKIMSECSLNEQAVSSLLHLLETEGSLSKVSSMLRCITKTKGQVMVSVGWVYNIQQYSGVYYQVAVDVRKKNRAFPDVFAAGGRYNSLISGFYSPVFSSSKPVTTHYGVGVSFAFEKIVNAMLEEDDFPTPSPYDILVCTIGRKPLLKDRMKLVKELWNAGLRAEHLLETLESPEEIQDFCRTHGISYLVLLKESDVNTLKLIVKTIEKERVTEKLIRQNEKDQTLEKSLVDFFKQKLTSNKLDSFDTSQTGVSRGNTTTSTQPHVDYTPSISASSSGGNLTINFYFFMLEGKISPALRKKSEAQIVSKINSSLPWLSGKGVTVEAVAMEMTVKDIRIIAAFLDLDGDEDSFESSIGAIAEKLPRYRKYLSHITDHIYQLKFEKKCNCIVLYGMKDEGVKLLTSS</sequence>
<feature type="compositionally biased region" description="Polar residues" evidence="14">
    <location>
        <begin position="206"/>
        <end position="220"/>
    </location>
</feature>
<feature type="region of interest" description="Disordered" evidence="14">
    <location>
        <begin position="201"/>
        <end position="271"/>
    </location>
</feature>
<dbReference type="PROSITE" id="PS00107">
    <property type="entry name" value="PROTEIN_KINASE_ATP"/>
    <property type="match status" value="1"/>
</dbReference>
<dbReference type="SMART" id="SM00591">
    <property type="entry name" value="RWD"/>
    <property type="match status" value="1"/>
</dbReference>
<protein>
    <recommendedName>
        <fullName evidence="1">non-specific serine/threonine protein kinase</fullName>
        <ecNumber evidence="1">2.7.11.1</ecNumber>
    </recommendedName>
</protein>
<keyword evidence="18" id="KW-1185">Reference proteome</keyword>
<feature type="binding site" evidence="11">
    <location>
        <begin position="618"/>
        <end position="626"/>
    </location>
    <ligand>
        <name>ATP</name>
        <dbReference type="ChEBI" id="CHEBI:30616"/>
    </ligand>
</feature>
<evidence type="ECO:0000256" key="6">
    <source>
        <dbReference type="ARBA" id="ARBA00022840"/>
    </source>
</evidence>
<evidence type="ECO:0000256" key="3">
    <source>
        <dbReference type="ARBA" id="ARBA00022679"/>
    </source>
</evidence>
<dbReference type="PANTHER" id="PTHR11042:SF136">
    <property type="entry name" value="EIF-2-ALPHA KINASE GCN2"/>
    <property type="match status" value="1"/>
</dbReference>
<dbReference type="SUPFAM" id="SSF56112">
    <property type="entry name" value="Protein kinase-like (PK-like)"/>
    <property type="match status" value="2"/>
</dbReference>
<evidence type="ECO:0000256" key="12">
    <source>
        <dbReference type="PROSITE-ProRule" id="PRU10141"/>
    </source>
</evidence>
<evidence type="ECO:0000256" key="11">
    <source>
        <dbReference type="PIRSR" id="PIRSR000660-2"/>
    </source>
</evidence>
<dbReference type="InterPro" id="IPR041715">
    <property type="entry name" value="HisRS-like_core"/>
</dbReference>
<feature type="domain" description="RWD" evidence="16">
    <location>
        <begin position="12"/>
        <end position="123"/>
    </location>
</feature>